<evidence type="ECO:0000313" key="1">
    <source>
        <dbReference type="EnsemblMetazoa" id="tetur02g13170.1"/>
    </source>
</evidence>
<dbReference type="Proteomes" id="UP000015104">
    <property type="component" value="Unassembled WGS sequence"/>
</dbReference>
<keyword evidence="2" id="KW-1185">Reference proteome</keyword>
<protein>
    <submittedName>
        <fullName evidence="1">Uncharacterized protein</fullName>
    </submittedName>
</protein>
<sequence>MLLTTEGNEYANTVSVELNGEHERNQHTELEEIVCKNRKNVAKATLLLSNRTICKE</sequence>
<reference evidence="1" key="2">
    <citation type="submission" date="2015-06" db="UniProtKB">
        <authorList>
            <consortium name="EnsemblMetazoa"/>
        </authorList>
    </citation>
    <scope>IDENTIFICATION</scope>
</reference>
<evidence type="ECO:0000313" key="2">
    <source>
        <dbReference type="Proteomes" id="UP000015104"/>
    </source>
</evidence>
<dbReference type="EnsemblMetazoa" id="tetur02g13170.1">
    <property type="protein sequence ID" value="tetur02g13170.1"/>
    <property type="gene ID" value="tetur02g13170"/>
</dbReference>
<dbReference type="EMBL" id="CAEY01000835">
    <property type="status" value="NOT_ANNOTATED_CDS"/>
    <property type="molecule type" value="Genomic_DNA"/>
</dbReference>
<proteinExistence type="predicted"/>
<reference evidence="2" key="1">
    <citation type="submission" date="2011-08" db="EMBL/GenBank/DDBJ databases">
        <authorList>
            <person name="Rombauts S."/>
        </authorList>
    </citation>
    <scope>NUCLEOTIDE SEQUENCE</scope>
    <source>
        <strain evidence="2">London</strain>
    </source>
</reference>
<name>T1JXT5_TETUR</name>
<organism evidence="1 2">
    <name type="scientific">Tetranychus urticae</name>
    <name type="common">Two-spotted spider mite</name>
    <dbReference type="NCBI Taxonomy" id="32264"/>
    <lineage>
        <taxon>Eukaryota</taxon>
        <taxon>Metazoa</taxon>
        <taxon>Ecdysozoa</taxon>
        <taxon>Arthropoda</taxon>
        <taxon>Chelicerata</taxon>
        <taxon>Arachnida</taxon>
        <taxon>Acari</taxon>
        <taxon>Acariformes</taxon>
        <taxon>Trombidiformes</taxon>
        <taxon>Prostigmata</taxon>
        <taxon>Eleutherengona</taxon>
        <taxon>Raphignathae</taxon>
        <taxon>Tetranychoidea</taxon>
        <taxon>Tetranychidae</taxon>
        <taxon>Tetranychus</taxon>
    </lineage>
</organism>
<dbReference type="HOGENOM" id="CLU_3016799_0_0_1"/>
<accession>T1JXT5</accession>
<dbReference type="AlphaFoldDB" id="T1JXT5"/>